<reference evidence="1 2" key="1">
    <citation type="submission" date="2009-02" db="EMBL/GenBank/DDBJ databases">
        <title>Draft genome sequence of Clostridium asparagiforme (DSM 15981).</title>
        <authorList>
            <person name="Sudarsanam P."/>
            <person name="Ley R."/>
            <person name="Guruge J."/>
            <person name="Turnbaugh P.J."/>
            <person name="Mahowald M."/>
            <person name="Liep D."/>
            <person name="Gordon J."/>
        </authorList>
    </citation>
    <scope>NUCLEOTIDE SEQUENCE [LARGE SCALE GENOMIC DNA]</scope>
    <source>
        <strain evidence="1 2">DSM 15981</strain>
    </source>
</reference>
<accession>C0DBC5</accession>
<comment type="caution">
    <text evidence="1">The sequence shown here is derived from an EMBL/GenBank/DDBJ whole genome shotgun (WGS) entry which is preliminary data.</text>
</comment>
<dbReference type="Proteomes" id="UP000004756">
    <property type="component" value="Unassembled WGS sequence"/>
</dbReference>
<gene>
    <name evidence="1" type="ORF">CLOSTASPAR_06579</name>
</gene>
<dbReference type="HOGENOM" id="CLU_3197868_0_0_9"/>
<dbReference type="AlphaFoldDB" id="C0DBC5"/>
<proteinExistence type="predicted"/>
<name>C0DBC5_9FIRM</name>
<sequence>MLLITFFSFVFPPFLVSVSLLIYDEYDYIIKTSIIFVNMFMFFYF</sequence>
<keyword evidence="2" id="KW-1185">Reference proteome</keyword>
<organism evidence="1 2">
    <name type="scientific">[Clostridium] asparagiforme DSM 15981</name>
    <dbReference type="NCBI Taxonomy" id="518636"/>
    <lineage>
        <taxon>Bacteria</taxon>
        <taxon>Bacillati</taxon>
        <taxon>Bacillota</taxon>
        <taxon>Clostridia</taxon>
        <taxon>Lachnospirales</taxon>
        <taxon>Lachnospiraceae</taxon>
        <taxon>Enterocloster</taxon>
    </lineage>
</organism>
<dbReference type="EMBL" id="ACCJ01000550">
    <property type="protein sequence ID" value="EEG51299.1"/>
    <property type="molecule type" value="Genomic_DNA"/>
</dbReference>
<evidence type="ECO:0000313" key="2">
    <source>
        <dbReference type="Proteomes" id="UP000004756"/>
    </source>
</evidence>
<protein>
    <submittedName>
        <fullName evidence="1">Uncharacterized protein</fullName>
    </submittedName>
</protein>
<evidence type="ECO:0000313" key="1">
    <source>
        <dbReference type="EMBL" id="EEG51299.1"/>
    </source>
</evidence>